<dbReference type="Gene3D" id="2.60.40.790">
    <property type="match status" value="1"/>
</dbReference>
<dbReference type="InterPro" id="IPR008978">
    <property type="entry name" value="HSP20-like_chaperone"/>
</dbReference>
<name>A0A1W1HIH1_9BACT</name>
<dbReference type="SUPFAM" id="SSF49764">
    <property type="entry name" value="HSP20-like chaperones"/>
    <property type="match status" value="1"/>
</dbReference>
<evidence type="ECO:0000313" key="5">
    <source>
        <dbReference type="Proteomes" id="UP000191931"/>
    </source>
</evidence>
<accession>A0A1W1HIH1</accession>
<keyword evidence="5" id="KW-1185">Reference proteome</keyword>
<reference evidence="4 5" key="1">
    <citation type="submission" date="2017-03" db="EMBL/GenBank/DDBJ databases">
        <authorList>
            <person name="Afonso C.L."/>
            <person name="Miller P.J."/>
            <person name="Scott M.A."/>
            <person name="Spackman E."/>
            <person name="Goraichik I."/>
            <person name="Dimitrov K.M."/>
            <person name="Suarez D.L."/>
            <person name="Swayne D.E."/>
        </authorList>
    </citation>
    <scope>NUCLEOTIDE SEQUENCE [LARGE SCALE GENOMIC DNA]</scope>
    <source>
        <strain evidence="4">PRJEB14757</strain>
    </source>
</reference>
<proteinExistence type="inferred from homology"/>
<dbReference type="PANTHER" id="PTHR11527">
    <property type="entry name" value="HEAT-SHOCK PROTEIN 20 FAMILY MEMBER"/>
    <property type="match status" value="1"/>
</dbReference>
<dbReference type="PROSITE" id="PS01031">
    <property type="entry name" value="SHSP"/>
    <property type="match status" value="1"/>
</dbReference>
<evidence type="ECO:0000256" key="1">
    <source>
        <dbReference type="PROSITE-ProRule" id="PRU00285"/>
    </source>
</evidence>
<dbReference type="Proteomes" id="UP000191931">
    <property type="component" value="Unassembled WGS sequence"/>
</dbReference>
<evidence type="ECO:0000259" key="3">
    <source>
        <dbReference type="PROSITE" id="PS01031"/>
    </source>
</evidence>
<dbReference type="InterPro" id="IPR002068">
    <property type="entry name" value="A-crystallin/Hsp20_dom"/>
</dbReference>
<evidence type="ECO:0000256" key="2">
    <source>
        <dbReference type="RuleBase" id="RU003616"/>
    </source>
</evidence>
<protein>
    <recommendedName>
        <fullName evidence="3">SHSP domain-containing protein</fullName>
    </recommendedName>
</protein>
<dbReference type="STRING" id="1246637.MTBBW1_600063"/>
<dbReference type="CDD" id="cd06464">
    <property type="entry name" value="ACD_sHsps-like"/>
    <property type="match status" value="1"/>
</dbReference>
<comment type="similarity">
    <text evidence="1 2">Belongs to the small heat shock protein (HSP20) family.</text>
</comment>
<organism evidence="4 5">
    <name type="scientific">Desulfamplus magnetovallimortis</name>
    <dbReference type="NCBI Taxonomy" id="1246637"/>
    <lineage>
        <taxon>Bacteria</taxon>
        <taxon>Pseudomonadati</taxon>
        <taxon>Thermodesulfobacteriota</taxon>
        <taxon>Desulfobacteria</taxon>
        <taxon>Desulfobacterales</taxon>
        <taxon>Desulfobacteraceae</taxon>
        <taxon>Desulfamplus</taxon>
    </lineage>
</organism>
<dbReference type="Pfam" id="PF00011">
    <property type="entry name" value="HSP20"/>
    <property type="match status" value="1"/>
</dbReference>
<dbReference type="InterPro" id="IPR031107">
    <property type="entry name" value="Small_HSP"/>
</dbReference>
<dbReference type="AlphaFoldDB" id="A0A1W1HIH1"/>
<sequence length="157" mass="17649">MITRRMLNFPAATGWSHPFFGMDELRKDMDRLNRLFDSSGSSYLPHFFKAGVFPALNITENEEKYFVRAELPGIKAEELDIQVNGRNLTISGERNTACCEENIKYHRREREGGKFSRGIVLPGDVDPEKVTASMVNGLLTVTAGKSEAAKPRKINVN</sequence>
<gene>
    <name evidence="4" type="ORF">MTBBW1_600063</name>
</gene>
<feature type="domain" description="SHSP" evidence="3">
    <location>
        <begin position="47"/>
        <end position="157"/>
    </location>
</feature>
<evidence type="ECO:0000313" key="4">
    <source>
        <dbReference type="EMBL" id="SLM32233.1"/>
    </source>
</evidence>
<dbReference type="EMBL" id="FWEV01000304">
    <property type="protein sequence ID" value="SLM32233.1"/>
    <property type="molecule type" value="Genomic_DNA"/>
</dbReference>
<dbReference type="RefSeq" id="WP_186441158.1">
    <property type="nucleotide sequence ID" value="NZ_LT828542.1"/>
</dbReference>